<dbReference type="PRINTS" id="PR01333">
    <property type="entry name" value="2POREKCHANEL"/>
</dbReference>
<feature type="domain" description="Potassium channel" evidence="18">
    <location>
        <begin position="464"/>
        <end position="534"/>
    </location>
</feature>
<keyword evidence="5" id="KW-0926">Vacuole</keyword>
<dbReference type="STRING" id="93759.A0A1R3KKW4"/>
<dbReference type="GO" id="GO:0015271">
    <property type="term" value="F:outward rectifier potassium channel activity"/>
    <property type="evidence" value="ECO:0007669"/>
    <property type="project" value="TreeGrafter"/>
</dbReference>
<dbReference type="EMBL" id="AWUE01013080">
    <property type="protein sequence ID" value="OMP07727.1"/>
    <property type="molecule type" value="Genomic_DNA"/>
</dbReference>
<evidence type="ECO:0000256" key="10">
    <source>
        <dbReference type="ARBA" id="ARBA00022837"/>
    </source>
</evidence>
<dbReference type="InterPro" id="IPR013099">
    <property type="entry name" value="K_chnl_dom"/>
</dbReference>
<keyword evidence="15" id="KW-0407">Ion channel</keyword>
<evidence type="ECO:0000313" key="19">
    <source>
        <dbReference type="EMBL" id="OMP07727.1"/>
    </source>
</evidence>
<keyword evidence="9" id="KW-0631">Potassium channel</keyword>
<dbReference type="GO" id="GO:0022841">
    <property type="term" value="F:potassium ion leak channel activity"/>
    <property type="evidence" value="ECO:0007669"/>
    <property type="project" value="TreeGrafter"/>
</dbReference>
<dbReference type="PROSITE" id="PS00018">
    <property type="entry name" value="EF_HAND_1"/>
    <property type="match status" value="1"/>
</dbReference>
<comment type="caution">
    <text evidence="19">The sequence shown here is derived from an EMBL/GenBank/DDBJ whole genome shotgun (WGS) entry which is preliminary data.</text>
</comment>
<dbReference type="GO" id="GO:0009705">
    <property type="term" value="C:plant-type vacuole membrane"/>
    <property type="evidence" value="ECO:0007669"/>
    <property type="project" value="TreeGrafter"/>
</dbReference>
<feature type="transmembrane region" description="Helical" evidence="17">
    <location>
        <begin position="482"/>
        <end position="501"/>
    </location>
</feature>
<dbReference type="GO" id="GO:0005886">
    <property type="term" value="C:plasma membrane"/>
    <property type="evidence" value="ECO:0007669"/>
    <property type="project" value="TreeGrafter"/>
</dbReference>
<evidence type="ECO:0000256" key="4">
    <source>
        <dbReference type="ARBA" id="ARBA00022538"/>
    </source>
</evidence>
<feature type="region of interest" description="Disordered" evidence="16">
    <location>
        <begin position="414"/>
        <end position="440"/>
    </location>
</feature>
<evidence type="ECO:0000256" key="6">
    <source>
        <dbReference type="ARBA" id="ARBA00022692"/>
    </source>
</evidence>
<gene>
    <name evidence="19" type="ORF">COLO4_07101</name>
</gene>
<feature type="transmembrane region" description="Helical" evidence="17">
    <location>
        <begin position="185"/>
        <end position="205"/>
    </location>
</feature>
<evidence type="ECO:0000256" key="1">
    <source>
        <dbReference type="ARBA" id="ARBA00004128"/>
    </source>
</evidence>
<dbReference type="PANTHER" id="PTHR11003">
    <property type="entry name" value="POTASSIUM CHANNEL, SUBFAMILY K"/>
    <property type="match status" value="1"/>
</dbReference>
<feature type="transmembrane region" description="Helical" evidence="17">
    <location>
        <begin position="67"/>
        <end position="85"/>
    </location>
</feature>
<evidence type="ECO:0000256" key="3">
    <source>
        <dbReference type="ARBA" id="ARBA00022448"/>
    </source>
</evidence>
<name>A0A1R3KKW4_9ROSI</name>
<dbReference type="InterPro" id="IPR003280">
    <property type="entry name" value="2pore_dom_K_chnl"/>
</dbReference>
<evidence type="ECO:0000256" key="9">
    <source>
        <dbReference type="ARBA" id="ARBA00022826"/>
    </source>
</evidence>
<feature type="transmembrane region" description="Helical" evidence="17">
    <location>
        <begin position="240"/>
        <end position="260"/>
    </location>
</feature>
<keyword evidence="20" id="KW-1185">Reference proteome</keyword>
<dbReference type="PANTHER" id="PTHR11003:SF291">
    <property type="entry name" value="IP11374P"/>
    <property type="match status" value="1"/>
</dbReference>
<dbReference type="Proteomes" id="UP000187203">
    <property type="component" value="Unassembled WGS sequence"/>
</dbReference>
<proteinExistence type="inferred from homology"/>
<evidence type="ECO:0000313" key="20">
    <source>
        <dbReference type="Proteomes" id="UP000187203"/>
    </source>
</evidence>
<evidence type="ECO:0000256" key="14">
    <source>
        <dbReference type="ARBA" id="ARBA00023136"/>
    </source>
</evidence>
<feature type="domain" description="Potassium channel" evidence="18">
    <location>
        <begin position="579"/>
        <end position="650"/>
    </location>
</feature>
<keyword evidence="11" id="KW-0630">Potassium</keyword>
<sequence>MILKALGSDLCVLNLPNGINGDAPKRRRLRRVRSAPLADCCPTDLKADASLPRSQSIFGINPSFKKVAIFLTAYLGIGTICFYIIRNQLRGDKTNGILDAVYFCVVTMTTVGYGDLVPKSDLAKLLACAFVFTGMALIGLVLSQAADYLVEKQEILLVKALHMHQKVGQVEILNEIENNKAQNKFYTALILLVVLVLTGTVFLWKVEKLDLVDAFYCVCSTVTTLGYGDKSFSTQGGRVFAVFWIFAGTICLAQFFLYIAELNAEKKQKAIVKWVLTRRMTNLDLEAADIDDDGVVEMGKICQEDIRVIMEEFEELDVDQSGTLSECDINLAQSDETKRPLHSVTPLFWESMTEMSPFRLELGTNYTVTCDSLLITNLVSDQVFPMLGYFNSLKAMVSKAAKQAKLPMAAAAAAASPNSTNDENSAEKTSKTTSTAANSALPNENFPNLMKLGMYLGFDMGVGTTCFYTLRNHIRGHKTNDFIDALYLCVVTMTTVGYGDLVPHSFLSQIICSGFITVGMCLFGIVVKIAAKYLVVKQQMVMVNALHLSKKLGPMEALKEIESLKIDYTKCVISLIATAAHFVIGVFVLVTVEGMDFNDAVYCACTTMATVGFGDESFSSEFGRMFGIIWISTGTSTLGQLFLYIAEVYTDIETKKLVKWVLTSNIVVAKKDLEAADNVEDDKVYSYDQ</sequence>
<keyword evidence="4" id="KW-0633">Potassium transport</keyword>
<comment type="similarity">
    <text evidence="2">Belongs to the two pore domain potassium channel (TC 1.A.1.7) family.</text>
</comment>
<evidence type="ECO:0000256" key="15">
    <source>
        <dbReference type="ARBA" id="ARBA00023303"/>
    </source>
</evidence>
<evidence type="ECO:0000256" key="13">
    <source>
        <dbReference type="ARBA" id="ARBA00023065"/>
    </source>
</evidence>
<dbReference type="OrthoDB" id="415460at2759"/>
<feature type="transmembrane region" description="Helical" evidence="17">
    <location>
        <begin position="625"/>
        <end position="646"/>
    </location>
</feature>
<dbReference type="GO" id="GO:0030322">
    <property type="term" value="P:stabilization of membrane potential"/>
    <property type="evidence" value="ECO:0007669"/>
    <property type="project" value="TreeGrafter"/>
</dbReference>
<evidence type="ECO:0000259" key="18">
    <source>
        <dbReference type="Pfam" id="PF07885"/>
    </source>
</evidence>
<feature type="domain" description="Potassium channel" evidence="18">
    <location>
        <begin position="70"/>
        <end position="150"/>
    </location>
</feature>
<keyword evidence="3" id="KW-0813">Transport</keyword>
<dbReference type="Gene3D" id="1.10.287.70">
    <property type="match status" value="4"/>
</dbReference>
<evidence type="ECO:0000256" key="8">
    <source>
        <dbReference type="ARBA" id="ARBA00022737"/>
    </source>
</evidence>
<feature type="transmembrane region" description="Helical" evidence="17">
    <location>
        <begin position="97"/>
        <end position="116"/>
    </location>
</feature>
<evidence type="ECO:0000256" key="17">
    <source>
        <dbReference type="SAM" id="Phobius"/>
    </source>
</evidence>
<keyword evidence="13" id="KW-0406">Ion transport</keyword>
<keyword evidence="10" id="KW-0106">Calcium</keyword>
<organism evidence="19 20">
    <name type="scientific">Corchorus olitorius</name>
    <dbReference type="NCBI Taxonomy" id="93759"/>
    <lineage>
        <taxon>Eukaryota</taxon>
        <taxon>Viridiplantae</taxon>
        <taxon>Streptophyta</taxon>
        <taxon>Embryophyta</taxon>
        <taxon>Tracheophyta</taxon>
        <taxon>Spermatophyta</taxon>
        <taxon>Magnoliopsida</taxon>
        <taxon>eudicotyledons</taxon>
        <taxon>Gunneridae</taxon>
        <taxon>Pentapetalae</taxon>
        <taxon>rosids</taxon>
        <taxon>malvids</taxon>
        <taxon>Malvales</taxon>
        <taxon>Malvaceae</taxon>
        <taxon>Grewioideae</taxon>
        <taxon>Apeibeae</taxon>
        <taxon>Corchorus</taxon>
    </lineage>
</organism>
<dbReference type="FunFam" id="1.10.287.70:FF:000127">
    <property type="entry name" value="Calcium-activated outward-rectifying potassium channel 1"/>
    <property type="match status" value="1"/>
</dbReference>
<dbReference type="AlphaFoldDB" id="A0A1R3KKW4"/>
<dbReference type="InterPro" id="IPR018247">
    <property type="entry name" value="EF_Hand_1_Ca_BS"/>
</dbReference>
<evidence type="ECO:0000256" key="2">
    <source>
        <dbReference type="ARBA" id="ARBA00010159"/>
    </source>
</evidence>
<feature type="compositionally biased region" description="Low complexity" evidence="16">
    <location>
        <begin position="431"/>
        <end position="440"/>
    </location>
</feature>
<reference evidence="20" key="1">
    <citation type="submission" date="2013-09" db="EMBL/GenBank/DDBJ databases">
        <title>Corchorus olitorius genome sequencing.</title>
        <authorList>
            <person name="Alam M."/>
            <person name="Haque M.S."/>
            <person name="Islam M.S."/>
            <person name="Emdad E.M."/>
            <person name="Islam M.M."/>
            <person name="Ahmed B."/>
            <person name="Halim A."/>
            <person name="Hossen Q.M.M."/>
            <person name="Hossain M.Z."/>
            <person name="Ahmed R."/>
            <person name="Khan M.M."/>
            <person name="Islam R."/>
            <person name="Rashid M.M."/>
            <person name="Khan S.A."/>
            <person name="Rahman M.S."/>
            <person name="Alam M."/>
            <person name="Yahiya A.S."/>
            <person name="Khan M.S."/>
            <person name="Azam M.S."/>
            <person name="Haque T."/>
            <person name="Lashkar M.Z.H."/>
            <person name="Akhand A.I."/>
            <person name="Morshed G."/>
            <person name="Roy S."/>
            <person name="Uddin K.S."/>
            <person name="Rabeya T."/>
            <person name="Hossain A.S."/>
            <person name="Chowdhury A."/>
            <person name="Snigdha A.R."/>
            <person name="Mortoza M.S."/>
            <person name="Matin S.A."/>
            <person name="Hoque S.M.E."/>
            <person name="Islam M.K."/>
            <person name="Roy D.K."/>
            <person name="Haider R."/>
            <person name="Moosa M.M."/>
            <person name="Elias S.M."/>
            <person name="Hasan A.M."/>
            <person name="Jahan S."/>
            <person name="Shafiuddin M."/>
            <person name="Mahmood N."/>
            <person name="Shommy N.S."/>
        </authorList>
    </citation>
    <scope>NUCLEOTIDE SEQUENCE [LARGE SCALE GENOMIC DNA]</scope>
    <source>
        <strain evidence="20">cv. O-4</strain>
    </source>
</reference>
<keyword evidence="12 17" id="KW-1133">Transmembrane helix</keyword>
<keyword evidence="14 17" id="KW-0472">Membrane</keyword>
<evidence type="ECO:0000256" key="11">
    <source>
        <dbReference type="ARBA" id="ARBA00022958"/>
    </source>
</evidence>
<dbReference type="GO" id="GO:0046872">
    <property type="term" value="F:metal ion binding"/>
    <property type="evidence" value="ECO:0007669"/>
    <property type="project" value="UniProtKB-KW"/>
</dbReference>
<protein>
    <recommendedName>
        <fullName evidence="18">Potassium channel domain-containing protein</fullName>
    </recommendedName>
</protein>
<dbReference type="GO" id="GO:0030007">
    <property type="term" value="P:intracellular potassium ion homeostasis"/>
    <property type="evidence" value="ECO:0007669"/>
    <property type="project" value="UniProtKB-ARBA"/>
</dbReference>
<feature type="domain" description="Potassium channel" evidence="18">
    <location>
        <begin position="191"/>
        <end position="262"/>
    </location>
</feature>
<evidence type="ECO:0000256" key="7">
    <source>
        <dbReference type="ARBA" id="ARBA00022723"/>
    </source>
</evidence>
<evidence type="ECO:0000256" key="16">
    <source>
        <dbReference type="SAM" id="MobiDB-lite"/>
    </source>
</evidence>
<feature type="transmembrane region" description="Helical" evidence="17">
    <location>
        <begin position="571"/>
        <end position="592"/>
    </location>
</feature>
<dbReference type="FunFam" id="1.10.287.70:FF:000128">
    <property type="entry name" value="Two-pore potassium channel 1"/>
    <property type="match status" value="1"/>
</dbReference>
<keyword evidence="8" id="KW-0677">Repeat</keyword>
<comment type="subcellular location">
    <subcellularLocation>
        <location evidence="1">Vacuole membrane</location>
        <topology evidence="1">Multi-pass membrane protein</topology>
    </subcellularLocation>
</comment>
<feature type="transmembrane region" description="Helical" evidence="17">
    <location>
        <begin position="507"/>
        <end position="531"/>
    </location>
</feature>
<keyword evidence="7" id="KW-0479">Metal-binding</keyword>
<evidence type="ECO:0000256" key="12">
    <source>
        <dbReference type="ARBA" id="ARBA00022989"/>
    </source>
</evidence>
<accession>A0A1R3KKW4</accession>
<evidence type="ECO:0000256" key="5">
    <source>
        <dbReference type="ARBA" id="ARBA00022554"/>
    </source>
</evidence>
<dbReference type="Pfam" id="PF07885">
    <property type="entry name" value="Ion_trans_2"/>
    <property type="match status" value="4"/>
</dbReference>
<keyword evidence="6 17" id="KW-0812">Transmembrane</keyword>
<feature type="transmembrane region" description="Helical" evidence="17">
    <location>
        <begin position="122"/>
        <end position="142"/>
    </location>
</feature>
<dbReference type="SUPFAM" id="SSF81324">
    <property type="entry name" value="Voltage-gated potassium channels"/>
    <property type="match status" value="4"/>
</dbReference>